<accession>A0A518G7H5</accession>
<dbReference type="EMBL" id="CP036298">
    <property type="protein sequence ID" value="QDV24535.1"/>
    <property type="molecule type" value="Genomic_DNA"/>
</dbReference>
<name>A0A518G7H5_9BACT</name>
<dbReference type="KEGG" id="ahel:Q31a_28530"/>
<gene>
    <name evidence="1" type="ORF">Q31a_28530</name>
</gene>
<evidence type="ECO:0000313" key="2">
    <source>
        <dbReference type="Proteomes" id="UP000318017"/>
    </source>
</evidence>
<reference evidence="1 2" key="1">
    <citation type="submission" date="2019-02" db="EMBL/GenBank/DDBJ databases">
        <title>Deep-cultivation of Planctomycetes and their phenomic and genomic characterization uncovers novel biology.</title>
        <authorList>
            <person name="Wiegand S."/>
            <person name="Jogler M."/>
            <person name="Boedeker C."/>
            <person name="Pinto D."/>
            <person name="Vollmers J."/>
            <person name="Rivas-Marin E."/>
            <person name="Kohn T."/>
            <person name="Peeters S.H."/>
            <person name="Heuer A."/>
            <person name="Rast P."/>
            <person name="Oberbeckmann S."/>
            <person name="Bunk B."/>
            <person name="Jeske O."/>
            <person name="Meyerdierks A."/>
            <person name="Storesund J.E."/>
            <person name="Kallscheuer N."/>
            <person name="Luecker S."/>
            <person name="Lage O.M."/>
            <person name="Pohl T."/>
            <person name="Merkel B.J."/>
            <person name="Hornburger P."/>
            <person name="Mueller R.-W."/>
            <person name="Bruemmer F."/>
            <person name="Labrenz M."/>
            <person name="Spormann A.M."/>
            <person name="Op den Camp H."/>
            <person name="Overmann J."/>
            <person name="Amann R."/>
            <person name="Jetten M.S.M."/>
            <person name="Mascher T."/>
            <person name="Medema M.H."/>
            <person name="Devos D.P."/>
            <person name="Kaster A.-K."/>
            <person name="Ovreas L."/>
            <person name="Rohde M."/>
            <person name="Galperin M.Y."/>
            <person name="Jogler C."/>
        </authorList>
    </citation>
    <scope>NUCLEOTIDE SEQUENCE [LARGE SCALE GENOMIC DNA]</scope>
    <source>
        <strain evidence="1 2">Q31a</strain>
    </source>
</reference>
<dbReference type="Proteomes" id="UP000318017">
    <property type="component" value="Chromosome"/>
</dbReference>
<sequence>MKTKSKIRSKTAISVAARIAGEDIAKGDYVTILSEIIELPSYLWNCSGISQPIDELVRLRYLPNAAGEPHKVVAVCLPFVYAKRPRGNLIAFDTRQQQLVRLDRDNGRSLWKQMRKAKRK</sequence>
<dbReference type="RefSeq" id="WP_145078259.1">
    <property type="nucleotide sequence ID" value="NZ_CP036298.1"/>
</dbReference>
<dbReference type="AlphaFoldDB" id="A0A518G7H5"/>
<protein>
    <submittedName>
        <fullName evidence="1">Uncharacterized protein</fullName>
    </submittedName>
</protein>
<evidence type="ECO:0000313" key="1">
    <source>
        <dbReference type="EMBL" id="QDV24535.1"/>
    </source>
</evidence>
<dbReference type="OrthoDB" id="285613at2"/>
<keyword evidence="2" id="KW-1185">Reference proteome</keyword>
<proteinExistence type="predicted"/>
<organism evidence="1 2">
    <name type="scientific">Aureliella helgolandensis</name>
    <dbReference type="NCBI Taxonomy" id="2527968"/>
    <lineage>
        <taxon>Bacteria</taxon>
        <taxon>Pseudomonadati</taxon>
        <taxon>Planctomycetota</taxon>
        <taxon>Planctomycetia</taxon>
        <taxon>Pirellulales</taxon>
        <taxon>Pirellulaceae</taxon>
        <taxon>Aureliella</taxon>
    </lineage>
</organism>